<organism evidence="1 2">
    <name type="scientific">Armillaria tabescens</name>
    <name type="common">Ringless honey mushroom</name>
    <name type="synonym">Agaricus tabescens</name>
    <dbReference type="NCBI Taxonomy" id="1929756"/>
    <lineage>
        <taxon>Eukaryota</taxon>
        <taxon>Fungi</taxon>
        <taxon>Dikarya</taxon>
        <taxon>Basidiomycota</taxon>
        <taxon>Agaricomycotina</taxon>
        <taxon>Agaricomycetes</taxon>
        <taxon>Agaricomycetidae</taxon>
        <taxon>Agaricales</taxon>
        <taxon>Marasmiineae</taxon>
        <taxon>Physalacriaceae</taxon>
        <taxon>Desarmillaria</taxon>
    </lineage>
</organism>
<dbReference type="Proteomes" id="UP001175211">
    <property type="component" value="Unassembled WGS sequence"/>
</dbReference>
<name>A0AA39KBU2_ARMTA</name>
<dbReference type="EMBL" id="JAUEPS010000023">
    <property type="protein sequence ID" value="KAK0457095.1"/>
    <property type="molecule type" value="Genomic_DNA"/>
</dbReference>
<reference evidence="1" key="1">
    <citation type="submission" date="2023-06" db="EMBL/GenBank/DDBJ databases">
        <authorList>
            <consortium name="Lawrence Berkeley National Laboratory"/>
            <person name="Ahrendt S."/>
            <person name="Sahu N."/>
            <person name="Indic B."/>
            <person name="Wong-Bajracharya J."/>
            <person name="Merenyi Z."/>
            <person name="Ke H.-M."/>
            <person name="Monk M."/>
            <person name="Kocsube S."/>
            <person name="Drula E."/>
            <person name="Lipzen A."/>
            <person name="Balint B."/>
            <person name="Henrissat B."/>
            <person name="Andreopoulos B."/>
            <person name="Martin F.M."/>
            <person name="Harder C.B."/>
            <person name="Rigling D."/>
            <person name="Ford K.L."/>
            <person name="Foster G.D."/>
            <person name="Pangilinan J."/>
            <person name="Papanicolaou A."/>
            <person name="Barry K."/>
            <person name="LaButti K."/>
            <person name="Viragh M."/>
            <person name="Koriabine M."/>
            <person name="Yan M."/>
            <person name="Riley R."/>
            <person name="Champramary S."/>
            <person name="Plett K.L."/>
            <person name="Tsai I.J."/>
            <person name="Slot J."/>
            <person name="Sipos G."/>
            <person name="Plett J."/>
            <person name="Nagy L.G."/>
            <person name="Grigoriev I.V."/>
        </authorList>
    </citation>
    <scope>NUCLEOTIDE SEQUENCE</scope>
    <source>
        <strain evidence="1">CCBAS 213</strain>
    </source>
</reference>
<sequence length="353" mass="40376">MSPSFRIRAQYHLFRHVDVYPPTGFARFNELCKISPLIPRLIRSLRTTTWHKEISDPEKLQLHILINLEKISLSEYDSTSIPPWDNASAIDSQISYSATSMNLDCIHFPSTQNFRSCIESFPALKTLSIRGLLIHDAKSIEHVSSNPGPPIETLTIKSSGMKNNHERVFIGSRTEKIGWQKPFGLSALRKLRMVFCGLRLVPKVQNILDITHNTIQEFYLLLTPEARYDQMPVKGQHVLIFSRVPFVTFDPTTSDTSWEMRYLVTCLRKGVPTRLNVSLDYSEDTFHQLHVEGTWMALDNVMRDGGSLLCVTIEFDGDIDREAIKRKFALRLPRMYAAGRLAVVFTDDHSIPL</sequence>
<protein>
    <submittedName>
        <fullName evidence="1">Uncharacterized protein</fullName>
    </submittedName>
</protein>
<dbReference type="AlphaFoldDB" id="A0AA39KBU2"/>
<comment type="caution">
    <text evidence="1">The sequence shown here is derived from an EMBL/GenBank/DDBJ whole genome shotgun (WGS) entry which is preliminary data.</text>
</comment>
<keyword evidence="2" id="KW-1185">Reference proteome</keyword>
<dbReference type="GeneID" id="85366056"/>
<dbReference type="RefSeq" id="XP_060329410.1">
    <property type="nucleotide sequence ID" value="XM_060482508.1"/>
</dbReference>
<accession>A0AA39KBU2</accession>
<evidence type="ECO:0000313" key="1">
    <source>
        <dbReference type="EMBL" id="KAK0457095.1"/>
    </source>
</evidence>
<gene>
    <name evidence="1" type="ORF">EV420DRAFT_539382</name>
</gene>
<evidence type="ECO:0000313" key="2">
    <source>
        <dbReference type="Proteomes" id="UP001175211"/>
    </source>
</evidence>
<proteinExistence type="predicted"/>